<feature type="coiled-coil region" evidence="1">
    <location>
        <begin position="64"/>
        <end position="91"/>
    </location>
</feature>
<protein>
    <submittedName>
        <fullName evidence="2">Uncharacterized protein</fullName>
    </submittedName>
</protein>
<keyword evidence="3" id="KW-1185">Reference proteome</keyword>
<gene>
    <name evidence="2" type="ORF">FA09DRAFT_329173</name>
</gene>
<accession>A0A316ZC93</accession>
<organism evidence="2 3">
    <name type="scientific">Tilletiopsis washingtonensis</name>
    <dbReference type="NCBI Taxonomy" id="58919"/>
    <lineage>
        <taxon>Eukaryota</taxon>
        <taxon>Fungi</taxon>
        <taxon>Dikarya</taxon>
        <taxon>Basidiomycota</taxon>
        <taxon>Ustilaginomycotina</taxon>
        <taxon>Exobasidiomycetes</taxon>
        <taxon>Entylomatales</taxon>
        <taxon>Entylomatales incertae sedis</taxon>
        <taxon>Tilletiopsis</taxon>
    </lineage>
</organism>
<name>A0A316ZC93_9BASI</name>
<dbReference type="AlphaFoldDB" id="A0A316ZC93"/>
<reference evidence="2 3" key="1">
    <citation type="journal article" date="2018" name="Mol. Biol. Evol.">
        <title>Broad Genomic Sampling Reveals a Smut Pathogenic Ancestry of the Fungal Clade Ustilaginomycotina.</title>
        <authorList>
            <person name="Kijpornyongpan T."/>
            <person name="Mondo S.J."/>
            <person name="Barry K."/>
            <person name="Sandor L."/>
            <person name="Lee J."/>
            <person name="Lipzen A."/>
            <person name="Pangilinan J."/>
            <person name="LaButti K."/>
            <person name="Hainaut M."/>
            <person name="Henrissat B."/>
            <person name="Grigoriev I.V."/>
            <person name="Spatafora J.W."/>
            <person name="Aime M.C."/>
        </authorList>
    </citation>
    <scope>NUCLEOTIDE SEQUENCE [LARGE SCALE GENOMIC DNA]</scope>
    <source>
        <strain evidence="2 3">MCA 4186</strain>
    </source>
</reference>
<sequence>MDHASSSTAGVRAARQQLLLQSGAAVPPRSPAFRWPPHEALLGAQRHLVADLALARPEGQTYARALAKGLIARLEEAVRDAEARGHEAEVSAEAEGSASGIRLAQQLTLAQVDGSLLEVYAELLSGASGSR</sequence>
<dbReference type="GeneID" id="37269606"/>
<evidence type="ECO:0000256" key="1">
    <source>
        <dbReference type="SAM" id="Coils"/>
    </source>
</evidence>
<dbReference type="RefSeq" id="XP_025598937.1">
    <property type="nucleotide sequence ID" value="XM_025742062.1"/>
</dbReference>
<evidence type="ECO:0000313" key="3">
    <source>
        <dbReference type="Proteomes" id="UP000245946"/>
    </source>
</evidence>
<keyword evidence="1" id="KW-0175">Coiled coil</keyword>
<dbReference type="EMBL" id="KZ819290">
    <property type="protein sequence ID" value="PWN98658.1"/>
    <property type="molecule type" value="Genomic_DNA"/>
</dbReference>
<evidence type="ECO:0000313" key="2">
    <source>
        <dbReference type="EMBL" id="PWN98658.1"/>
    </source>
</evidence>
<proteinExistence type="predicted"/>
<dbReference type="Proteomes" id="UP000245946">
    <property type="component" value="Unassembled WGS sequence"/>
</dbReference>